<evidence type="ECO:0000313" key="1">
    <source>
        <dbReference type="EMBL" id="CAL1360261.1"/>
    </source>
</evidence>
<name>A0AAV2CVZ2_9ROSI</name>
<dbReference type="Proteomes" id="UP001497516">
    <property type="component" value="Chromosome 10"/>
</dbReference>
<evidence type="ECO:0008006" key="3">
    <source>
        <dbReference type="Google" id="ProtNLM"/>
    </source>
</evidence>
<keyword evidence="2" id="KW-1185">Reference proteome</keyword>
<sequence length="111" mass="12199">MCFLMVSFGPALGLPLIPSPKHFAALSSLSYAQSEIGGGREREHPSWSSLLLSPCPVHKQRCSVTPFARQHCLLDLACYPPREIHPPLRPPALLPLKPTILDSMCPHPENP</sequence>
<protein>
    <recommendedName>
        <fullName evidence="3">Secreted protein</fullName>
    </recommendedName>
</protein>
<organism evidence="1 2">
    <name type="scientific">Linum trigynum</name>
    <dbReference type="NCBI Taxonomy" id="586398"/>
    <lineage>
        <taxon>Eukaryota</taxon>
        <taxon>Viridiplantae</taxon>
        <taxon>Streptophyta</taxon>
        <taxon>Embryophyta</taxon>
        <taxon>Tracheophyta</taxon>
        <taxon>Spermatophyta</taxon>
        <taxon>Magnoliopsida</taxon>
        <taxon>eudicotyledons</taxon>
        <taxon>Gunneridae</taxon>
        <taxon>Pentapetalae</taxon>
        <taxon>rosids</taxon>
        <taxon>fabids</taxon>
        <taxon>Malpighiales</taxon>
        <taxon>Linaceae</taxon>
        <taxon>Linum</taxon>
    </lineage>
</organism>
<dbReference type="AlphaFoldDB" id="A0AAV2CVZ2"/>
<proteinExistence type="predicted"/>
<accession>A0AAV2CVZ2</accession>
<dbReference type="EMBL" id="OZ034814">
    <property type="protein sequence ID" value="CAL1360261.1"/>
    <property type="molecule type" value="Genomic_DNA"/>
</dbReference>
<gene>
    <name evidence="1" type="ORF">LTRI10_LOCUS7706</name>
</gene>
<evidence type="ECO:0000313" key="2">
    <source>
        <dbReference type="Proteomes" id="UP001497516"/>
    </source>
</evidence>
<reference evidence="1 2" key="1">
    <citation type="submission" date="2024-04" db="EMBL/GenBank/DDBJ databases">
        <authorList>
            <person name="Fracassetti M."/>
        </authorList>
    </citation>
    <scope>NUCLEOTIDE SEQUENCE [LARGE SCALE GENOMIC DNA]</scope>
</reference>